<dbReference type="RefSeq" id="XP_011500958.1">
    <property type="nucleotide sequence ID" value="XM_011502656.1"/>
</dbReference>
<evidence type="ECO:0000256" key="8">
    <source>
        <dbReference type="ARBA" id="ARBA00022833"/>
    </source>
</evidence>
<proteinExistence type="inferred from homology"/>
<comment type="function">
    <text evidence="15">Catalyzes the first committed step in the biosynthesis of complex N-glycans. It controls conversion of high mannose to complex N-glycans; the final hydrolytic step in the N-glycan maturation pathway.</text>
</comment>
<evidence type="ECO:0000256" key="15">
    <source>
        <dbReference type="ARBA" id="ARBA00059516"/>
    </source>
</evidence>
<comment type="similarity">
    <text evidence="3 17">Belongs to the glycosyl hydrolase 38 family.</text>
</comment>
<keyword evidence="8 17" id="KW-0862">Zinc</keyword>
<keyword evidence="7 17" id="KW-0378">Hydrolase</keyword>
<dbReference type="PANTHER" id="PTHR11607">
    <property type="entry name" value="ALPHA-MANNOSIDASE"/>
    <property type="match status" value="1"/>
</dbReference>
<evidence type="ECO:0000256" key="13">
    <source>
        <dbReference type="ARBA" id="ARBA00023157"/>
    </source>
</evidence>
<evidence type="ECO:0000313" key="20">
    <source>
        <dbReference type="Proteomes" id="UP000695007"/>
    </source>
</evidence>
<dbReference type="SUPFAM" id="SSF88688">
    <property type="entry name" value="Families 57/38 glycoside transferase middle domain"/>
    <property type="match status" value="1"/>
</dbReference>
<feature type="transmembrane region" description="Helical" evidence="18">
    <location>
        <begin position="7"/>
        <end position="26"/>
    </location>
</feature>
<feature type="domain" description="Glycoside hydrolase family 38 central" evidence="19">
    <location>
        <begin position="483"/>
        <end position="565"/>
    </location>
</feature>
<dbReference type="InterPro" id="IPR013780">
    <property type="entry name" value="Glyco_hydro_b"/>
</dbReference>
<dbReference type="SUPFAM" id="SSF74650">
    <property type="entry name" value="Galactose mutarotase-like"/>
    <property type="match status" value="1"/>
</dbReference>
<dbReference type="GO" id="GO:0000139">
    <property type="term" value="C:Golgi membrane"/>
    <property type="evidence" value="ECO:0007669"/>
    <property type="project" value="UniProtKB-SubCell"/>
</dbReference>
<evidence type="ECO:0000256" key="1">
    <source>
        <dbReference type="ARBA" id="ARBA00004323"/>
    </source>
</evidence>
<dbReference type="SMART" id="SM00872">
    <property type="entry name" value="Alpha-mann_mid"/>
    <property type="match status" value="1"/>
</dbReference>
<dbReference type="Proteomes" id="UP000695007">
    <property type="component" value="Unplaced"/>
</dbReference>
<keyword evidence="20" id="KW-1185">Reference proteome</keyword>
<accession>A0AAJ6YMU3</accession>
<evidence type="ECO:0000256" key="5">
    <source>
        <dbReference type="ARBA" id="ARBA00022692"/>
    </source>
</evidence>
<dbReference type="InterPro" id="IPR015341">
    <property type="entry name" value="Glyco_hydro_38_cen"/>
</dbReference>
<name>A0AAJ6YMU3_9HYME</name>
<keyword evidence="11" id="KW-0333">Golgi apparatus</keyword>
<dbReference type="InterPro" id="IPR011682">
    <property type="entry name" value="Glyco_hydro_38_C"/>
</dbReference>
<dbReference type="Pfam" id="PF01074">
    <property type="entry name" value="Glyco_hydro_38N"/>
    <property type="match status" value="1"/>
</dbReference>
<evidence type="ECO:0000256" key="17">
    <source>
        <dbReference type="RuleBase" id="RU361199"/>
    </source>
</evidence>
<dbReference type="InterPro" id="IPR027291">
    <property type="entry name" value="Glyco_hydro_38_N_sf"/>
</dbReference>
<comment type="catalytic activity">
    <reaction evidence="16">
        <text>N(4)-{beta-D-GlcNAc-(1-&gt;2)-alpha-D-Man-(1-&gt;3)-[alpha-D-Man-(1-&gt;3)-[alpha-D-Man-(1-&gt;6)]-alpha-D-Man-(1-&gt;6)]-beta-D-Man-(1-&gt;4)-beta-D-GlcNAc-(1-&gt;4)-beta-D-GlcNAc}-L-asparaginyl-[protein] + 2 H2O = 2 alpha-D-mannopyranose + an N(4)-{beta-D-GlcNAc-(1-&gt;2)-alpha-D-Man-(1-&gt;3)-[alpha-D-Man-(1-&gt;6)]-beta-D-Man-(1-&gt;4)-beta-D-GlcNAc-(1-&gt;4)-beta-D-GlcNAc}-L-asparaginyl-[protein]</text>
        <dbReference type="Rhea" id="RHEA:56052"/>
        <dbReference type="Rhea" id="RHEA-COMP:14368"/>
        <dbReference type="Rhea" id="RHEA-COMP:14369"/>
        <dbReference type="ChEBI" id="CHEBI:15377"/>
        <dbReference type="ChEBI" id="CHEBI:28729"/>
        <dbReference type="ChEBI" id="CHEBI:60615"/>
        <dbReference type="ChEBI" id="CHEBI:60625"/>
        <dbReference type="EC" id="3.2.1.114"/>
    </reaction>
</comment>
<dbReference type="FunFam" id="2.60.40.1180:FF:000019">
    <property type="entry name" value="Alpha-mannosidase 2"/>
    <property type="match status" value="1"/>
</dbReference>
<evidence type="ECO:0000256" key="12">
    <source>
        <dbReference type="ARBA" id="ARBA00023136"/>
    </source>
</evidence>
<comment type="pathway">
    <text evidence="2">Protein modification; protein glycosylation.</text>
</comment>
<comment type="subunit">
    <text evidence="4">Homodimer; disulfide-linked.</text>
</comment>
<dbReference type="Pfam" id="PF09261">
    <property type="entry name" value="Alpha-mann_mid"/>
    <property type="match status" value="1"/>
</dbReference>
<dbReference type="Gene3D" id="3.20.110.10">
    <property type="entry name" value="Glycoside hydrolase 38, N terminal domain"/>
    <property type="match status" value="1"/>
</dbReference>
<evidence type="ECO:0000256" key="2">
    <source>
        <dbReference type="ARBA" id="ARBA00004922"/>
    </source>
</evidence>
<dbReference type="Pfam" id="PF07748">
    <property type="entry name" value="Glyco_hydro_38C"/>
    <property type="match status" value="1"/>
</dbReference>
<evidence type="ECO:0000259" key="19">
    <source>
        <dbReference type="SMART" id="SM00872"/>
    </source>
</evidence>
<evidence type="ECO:0000256" key="4">
    <source>
        <dbReference type="ARBA" id="ARBA00011748"/>
    </source>
</evidence>
<keyword evidence="13" id="KW-1015">Disulfide bond</keyword>
<evidence type="ECO:0000256" key="18">
    <source>
        <dbReference type="SAM" id="Phobius"/>
    </source>
</evidence>
<dbReference type="AlphaFoldDB" id="A0AAJ6YMU3"/>
<gene>
    <name evidence="21" type="primary">LOC105364669</name>
</gene>
<keyword evidence="5 18" id="KW-0812">Transmembrane</keyword>
<sequence length="1131" mass="129981">MKIRKLFATVGVGFILTCCIMIYVMLDITLFPQSRGSKTNIKDNQWLHFETRLAKLEEDWNRHHSALNALQVAAKRKIRPSFDEKNYNVNLLLNYITEKPVICSLNFKQIPDVDIQMLNIYKQLKFDNPDGGVWKQGWNIEYDEKQWHPNRKLKVFIVPHSHNDPGWLNTFEKYYTYHTQGILNNLVTKLSEDRRRKFIWAEISFFKLWWDDQSQSTRDVVKRLVHEGQLEIVAGGYVMPDESVSHWMSQLIQLTEGHQWLKSNLDYIPNTGWAIDPFGLSPTMPYLLKGAGLQNVVIQRVHYSIKKKLAQNKYLEFRWRQLWDIDGSTEIFTHMMPFYSYDIPHTCGPDPKICCQFDFYRLPSFGFSCPWKIPPKAITKSNVGERAAMLLDQYRKKAQLFKSNVVLVPLGDDFRYSHLSEWDAQFTNYQKLFDYMNKDQQMNIQIQFGTLTDYFETLRNQKNLEDYPSLSGDFFTYSDRDDHYWSGYYTSRPFHKRLDRILLGALRSSELLNTIAWMRGSDHLIEEKLASRLNIARRWHSIFQHHDGITGTARDQVVIDYAQKMTVALNHSAHILQQSIVHLLRSSKKTNIDLEAIYLTLDESRSHHTNPENKYILSFGDEITSKKILFYNSLPRSRKKVISIYVSTPYVRVTDKMGHPIQCQISPVWVSSAVISSVKYELSFLVTVFAFGLTTYIVHTLHDTVLPNEVYLANVTVYNLAIPLSAVPGFNNVQIYPIIQEFSISQQLELSATFGKTGLLKALRVNNSTFPVHLEFVKYGTRGAGQDKSGAYLFLPDKSDPDPLFTGNNRIVHLVTGPVLSRVFTDLPFVKHICTLYNSMGSDGLGLHIINEIDITETQNLELAMKINTDIVSADVFYTDLNGLNMIKRQRFPKIPTQGNYYPLATSGYIEDKRVRMTVVTGQPLGATSMSSGQFEIMQDRRLLQDDNRGLGQGVTDNLLTFNRFTLIFEKYQESCLQSVPSIEHPAGLLSLAGHLALDDLLHPIIALHPQSMTPLDLKPSFSPLISDLPVDLNVASLRVIPIPDGAGKGVGMVLHRQALNLCWGDPLIQKRFFVSKTGRIDLRKFFNNFHDWTINDTPLTFTNVKSSRKSPIVNLCPHQLLSLLFHKTES</sequence>
<dbReference type="Gene3D" id="1.20.1270.50">
    <property type="entry name" value="Glycoside hydrolase family 38, central domain"/>
    <property type="match status" value="1"/>
</dbReference>
<keyword evidence="14 17" id="KW-0326">Glycosidase</keyword>
<dbReference type="GO" id="GO:0004572">
    <property type="term" value="F:mannosyl-oligosaccharide 1,3-1,6-alpha-mannosidase activity"/>
    <property type="evidence" value="ECO:0007669"/>
    <property type="project" value="UniProtKB-EC"/>
</dbReference>
<evidence type="ECO:0000256" key="9">
    <source>
        <dbReference type="ARBA" id="ARBA00022968"/>
    </source>
</evidence>
<evidence type="ECO:0000256" key="3">
    <source>
        <dbReference type="ARBA" id="ARBA00009792"/>
    </source>
</evidence>
<evidence type="ECO:0000256" key="14">
    <source>
        <dbReference type="ARBA" id="ARBA00023295"/>
    </source>
</evidence>
<organism evidence="20 21">
    <name type="scientific">Ceratosolen solmsi marchali</name>
    <dbReference type="NCBI Taxonomy" id="326594"/>
    <lineage>
        <taxon>Eukaryota</taxon>
        <taxon>Metazoa</taxon>
        <taxon>Ecdysozoa</taxon>
        <taxon>Arthropoda</taxon>
        <taxon>Hexapoda</taxon>
        <taxon>Insecta</taxon>
        <taxon>Pterygota</taxon>
        <taxon>Neoptera</taxon>
        <taxon>Endopterygota</taxon>
        <taxon>Hymenoptera</taxon>
        <taxon>Apocrita</taxon>
        <taxon>Proctotrupomorpha</taxon>
        <taxon>Chalcidoidea</taxon>
        <taxon>Agaonidae</taxon>
        <taxon>Agaoninae</taxon>
        <taxon>Ceratosolen</taxon>
    </lineage>
</organism>
<keyword evidence="6 17" id="KW-0479">Metal-binding</keyword>
<dbReference type="InterPro" id="IPR011330">
    <property type="entry name" value="Glyco_hydro/deAcase_b/a-brl"/>
</dbReference>
<dbReference type="SUPFAM" id="SSF88713">
    <property type="entry name" value="Glycoside hydrolase/deacetylase"/>
    <property type="match status" value="1"/>
</dbReference>
<dbReference type="CTD" id="41126"/>
<dbReference type="InterPro" id="IPR011013">
    <property type="entry name" value="Gal_mutarotase_sf_dom"/>
</dbReference>
<keyword evidence="12 18" id="KW-0472">Membrane</keyword>
<dbReference type="InterPro" id="IPR050843">
    <property type="entry name" value="Glycosyl_Hydrlase_38"/>
</dbReference>
<dbReference type="PANTHER" id="PTHR11607:SF3">
    <property type="entry name" value="LYSOSOMAL ALPHA-MANNOSIDASE"/>
    <property type="match status" value="1"/>
</dbReference>
<protein>
    <recommendedName>
        <fullName evidence="17">Alpha-mannosidase</fullName>
        <ecNumber evidence="17">3.2.1.-</ecNumber>
    </recommendedName>
</protein>
<dbReference type="EC" id="3.2.1.-" evidence="17"/>
<dbReference type="Gene3D" id="2.70.98.30">
    <property type="entry name" value="Golgi alpha-mannosidase II, domain 4"/>
    <property type="match status" value="1"/>
</dbReference>
<dbReference type="GeneID" id="105364669"/>
<dbReference type="KEGG" id="csol:105364669"/>
<keyword evidence="9" id="KW-0735">Signal-anchor</keyword>
<evidence type="ECO:0000313" key="21">
    <source>
        <dbReference type="RefSeq" id="XP_011500958.1"/>
    </source>
</evidence>
<dbReference type="FunFam" id="3.20.110.10:FF:000003">
    <property type="entry name" value="Alpha-mannosidase"/>
    <property type="match status" value="1"/>
</dbReference>
<dbReference type="GO" id="GO:0006013">
    <property type="term" value="P:mannose metabolic process"/>
    <property type="evidence" value="ECO:0007669"/>
    <property type="project" value="InterPro"/>
</dbReference>
<reference evidence="21" key="1">
    <citation type="submission" date="2025-08" db="UniProtKB">
        <authorList>
            <consortium name="RefSeq"/>
        </authorList>
    </citation>
    <scope>IDENTIFICATION</scope>
</reference>
<evidence type="ECO:0000256" key="16">
    <source>
        <dbReference type="ARBA" id="ARBA00093232"/>
    </source>
</evidence>
<dbReference type="InterPro" id="IPR028995">
    <property type="entry name" value="Glyco_hydro_57/38_cen_sf"/>
</dbReference>
<comment type="subcellular location">
    <subcellularLocation>
        <location evidence="1">Golgi apparatus membrane</location>
        <topology evidence="1">Single-pass type II membrane protein</topology>
    </subcellularLocation>
</comment>
<dbReference type="InterPro" id="IPR000602">
    <property type="entry name" value="Glyco_hydro_38_N"/>
</dbReference>
<evidence type="ECO:0000256" key="10">
    <source>
        <dbReference type="ARBA" id="ARBA00022989"/>
    </source>
</evidence>
<keyword evidence="10 18" id="KW-1133">Transmembrane helix</keyword>
<comment type="cofactor">
    <cofactor evidence="17">
        <name>Zn(2+)</name>
        <dbReference type="ChEBI" id="CHEBI:29105"/>
    </cofactor>
    <text evidence="17">Binds 1 zinc ion per subunit.</text>
</comment>
<evidence type="ECO:0000256" key="6">
    <source>
        <dbReference type="ARBA" id="ARBA00022723"/>
    </source>
</evidence>
<dbReference type="GO" id="GO:0006491">
    <property type="term" value="P:N-glycan processing"/>
    <property type="evidence" value="ECO:0007669"/>
    <property type="project" value="TreeGrafter"/>
</dbReference>
<dbReference type="GO" id="GO:0046872">
    <property type="term" value="F:metal ion binding"/>
    <property type="evidence" value="ECO:0007669"/>
    <property type="project" value="UniProtKB-KW"/>
</dbReference>
<dbReference type="CDD" id="cd10809">
    <property type="entry name" value="GH38N_AMII_GMII_SfManIII_like"/>
    <property type="match status" value="1"/>
</dbReference>
<dbReference type="FunFam" id="1.20.1270.50:FF:000001">
    <property type="entry name" value="Alpha-mannosidase"/>
    <property type="match status" value="1"/>
</dbReference>
<dbReference type="GO" id="GO:0030246">
    <property type="term" value="F:carbohydrate binding"/>
    <property type="evidence" value="ECO:0007669"/>
    <property type="project" value="InterPro"/>
</dbReference>
<evidence type="ECO:0000256" key="11">
    <source>
        <dbReference type="ARBA" id="ARBA00023034"/>
    </source>
</evidence>
<dbReference type="InterPro" id="IPR037094">
    <property type="entry name" value="Glyco_hydro_38_cen_sf"/>
</dbReference>
<dbReference type="Gene3D" id="2.60.40.1180">
    <property type="entry name" value="Golgi alpha-mannosidase II"/>
    <property type="match status" value="1"/>
</dbReference>
<evidence type="ECO:0000256" key="7">
    <source>
        <dbReference type="ARBA" id="ARBA00022801"/>
    </source>
</evidence>